<keyword evidence="2" id="KW-0238">DNA-binding</keyword>
<dbReference type="EMBL" id="AXCZ01000017">
    <property type="protein sequence ID" value="KGM13979.1"/>
    <property type="molecule type" value="Genomic_DNA"/>
</dbReference>
<keyword evidence="1" id="KW-0805">Transcription regulation</keyword>
<keyword evidence="3" id="KW-0804">Transcription</keyword>
<dbReference type="Pfam" id="PF13404">
    <property type="entry name" value="HTH_AsnC-type"/>
    <property type="match status" value="1"/>
</dbReference>
<evidence type="ECO:0000313" key="5">
    <source>
        <dbReference type="EMBL" id="KGM13979.1"/>
    </source>
</evidence>
<reference evidence="5 6" key="1">
    <citation type="submission" date="2013-08" db="EMBL/GenBank/DDBJ databases">
        <title>Genome sequencing of Cellulomonas bogoriensis 69B4.</title>
        <authorList>
            <person name="Chen F."/>
            <person name="Li Y."/>
            <person name="Wang G."/>
        </authorList>
    </citation>
    <scope>NUCLEOTIDE SEQUENCE [LARGE SCALE GENOMIC DNA]</scope>
    <source>
        <strain evidence="5 6">69B4</strain>
    </source>
</reference>
<dbReference type="InterPro" id="IPR036388">
    <property type="entry name" value="WH-like_DNA-bd_sf"/>
</dbReference>
<dbReference type="Gene3D" id="3.30.70.920">
    <property type="match status" value="1"/>
</dbReference>
<name>A0A0A0C3M1_9CELL</name>
<keyword evidence="6" id="KW-1185">Reference proteome</keyword>
<evidence type="ECO:0000256" key="1">
    <source>
        <dbReference type="ARBA" id="ARBA00023015"/>
    </source>
</evidence>
<organism evidence="5 6">
    <name type="scientific">Cellulomonas bogoriensis 69B4 = DSM 16987</name>
    <dbReference type="NCBI Taxonomy" id="1386082"/>
    <lineage>
        <taxon>Bacteria</taxon>
        <taxon>Bacillati</taxon>
        <taxon>Actinomycetota</taxon>
        <taxon>Actinomycetes</taxon>
        <taxon>Micrococcales</taxon>
        <taxon>Cellulomonadaceae</taxon>
        <taxon>Cellulomonas</taxon>
    </lineage>
</organism>
<dbReference type="PANTHER" id="PTHR30154:SF54">
    <property type="entry name" value="POSSIBLE TRANSCRIPTIONAL REGULATORY PROTEIN (PROBABLY LRP_ASNC-FAMILY)"/>
    <property type="match status" value="1"/>
</dbReference>
<evidence type="ECO:0000256" key="2">
    <source>
        <dbReference type="ARBA" id="ARBA00023125"/>
    </source>
</evidence>
<evidence type="ECO:0000256" key="3">
    <source>
        <dbReference type="ARBA" id="ARBA00023163"/>
    </source>
</evidence>
<feature type="domain" description="HTH asnC-type" evidence="4">
    <location>
        <begin position="1"/>
        <end position="52"/>
    </location>
</feature>
<dbReference type="InterPro" id="IPR000485">
    <property type="entry name" value="AsnC-type_HTH_dom"/>
</dbReference>
<gene>
    <name evidence="5" type="ORF">N869_06900</name>
</gene>
<dbReference type="Pfam" id="PF01037">
    <property type="entry name" value="AsnC_trans_reg"/>
    <property type="match status" value="1"/>
</dbReference>
<dbReference type="GO" id="GO:0043200">
    <property type="term" value="P:response to amino acid"/>
    <property type="evidence" value="ECO:0007669"/>
    <property type="project" value="TreeGrafter"/>
</dbReference>
<protein>
    <submittedName>
        <fullName evidence="5">AsnC family transcriptional regulator</fullName>
    </submittedName>
</protein>
<dbReference type="PANTHER" id="PTHR30154">
    <property type="entry name" value="LEUCINE-RESPONSIVE REGULATORY PROTEIN"/>
    <property type="match status" value="1"/>
</dbReference>
<dbReference type="InterPro" id="IPR036390">
    <property type="entry name" value="WH_DNA-bd_sf"/>
</dbReference>
<proteinExistence type="predicted"/>
<dbReference type="AlphaFoldDB" id="A0A0A0C3M1"/>
<sequence>MLQEDARRSNRELAGLLHVAESTCLERTRGLLRCGVVTGVHAHVDLKKLNRSVQAMVAVRLRPPDRAVIESFHSFVVGLEETIEVFVTAGTDDFLIHVAVRDNDHLNDFILDRLTQRREIVDVRTSVVFRHDRKVAVNLLA</sequence>
<dbReference type="GO" id="GO:0043565">
    <property type="term" value="F:sequence-specific DNA binding"/>
    <property type="evidence" value="ECO:0007669"/>
    <property type="project" value="InterPro"/>
</dbReference>
<dbReference type="SMART" id="SM00344">
    <property type="entry name" value="HTH_ASNC"/>
    <property type="match status" value="1"/>
</dbReference>
<evidence type="ECO:0000313" key="6">
    <source>
        <dbReference type="Proteomes" id="UP000054314"/>
    </source>
</evidence>
<dbReference type="PROSITE" id="PS50956">
    <property type="entry name" value="HTH_ASNC_2"/>
    <property type="match status" value="1"/>
</dbReference>
<comment type="caution">
    <text evidence="5">The sequence shown here is derived from an EMBL/GenBank/DDBJ whole genome shotgun (WGS) entry which is preliminary data.</text>
</comment>
<evidence type="ECO:0000259" key="4">
    <source>
        <dbReference type="PROSITE" id="PS50956"/>
    </source>
</evidence>
<dbReference type="InterPro" id="IPR011008">
    <property type="entry name" value="Dimeric_a/b-barrel"/>
</dbReference>
<dbReference type="GO" id="GO:0005829">
    <property type="term" value="C:cytosol"/>
    <property type="evidence" value="ECO:0007669"/>
    <property type="project" value="TreeGrafter"/>
</dbReference>
<dbReference type="SUPFAM" id="SSF46785">
    <property type="entry name" value="Winged helix' DNA-binding domain"/>
    <property type="match status" value="1"/>
</dbReference>
<dbReference type="InterPro" id="IPR019887">
    <property type="entry name" value="Tscrpt_reg_AsnC/Lrp_C"/>
</dbReference>
<dbReference type="Gene3D" id="1.10.10.10">
    <property type="entry name" value="Winged helix-like DNA-binding domain superfamily/Winged helix DNA-binding domain"/>
    <property type="match status" value="1"/>
</dbReference>
<dbReference type="InterPro" id="IPR019888">
    <property type="entry name" value="Tscrpt_reg_AsnC-like"/>
</dbReference>
<accession>A0A0A0C3M1</accession>
<dbReference type="SUPFAM" id="SSF54909">
    <property type="entry name" value="Dimeric alpha+beta barrel"/>
    <property type="match status" value="1"/>
</dbReference>
<dbReference type="Proteomes" id="UP000054314">
    <property type="component" value="Unassembled WGS sequence"/>
</dbReference>